<dbReference type="Gene3D" id="3.90.350.10">
    <property type="entry name" value="Transposase Inhibitor Protein From Tn5, Chain A, domain 1"/>
    <property type="match status" value="1"/>
</dbReference>
<protein>
    <recommendedName>
        <fullName evidence="2">Transposase</fullName>
    </recommendedName>
</protein>
<evidence type="ECO:0008006" key="2">
    <source>
        <dbReference type="Google" id="ProtNLM"/>
    </source>
</evidence>
<dbReference type="AlphaFoldDB" id="A0A743SPS0"/>
<dbReference type="EMBL" id="DAAUQX010000016">
    <property type="protein sequence ID" value="HAF2128133.1"/>
    <property type="molecule type" value="Genomic_DNA"/>
</dbReference>
<dbReference type="SUPFAM" id="SSF53098">
    <property type="entry name" value="Ribonuclease H-like"/>
    <property type="match status" value="1"/>
</dbReference>
<organism evidence="1">
    <name type="scientific">Salmonella enterica</name>
    <name type="common">Salmonella choleraesuis</name>
    <dbReference type="NCBI Taxonomy" id="28901"/>
    <lineage>
        <taxon>Bacteria</taxon>
        <taxon>Pseudomonadati</taxon>
        <taxon>Pseudomonadota</taxon>
        <taxon>Gammaproteobacteria</taxon>
        <taxon>Enterobacterales</taxon>
        <taxon>Enterobacteriaceae</taxon>
        <taxon>Salmonella</taxon>
    </lineage>
</organism>
<sequence length="329" mass="36722">MRNNRTPDEWRQLFALRQESGLSKSRFCRQHNITRSAFSNAKKRLTGEALPDDISSCPFIPVSPSSVDYQLISVPAESSAETDASVSLPAEPVRMTIAQCSLQFPARLSPSAPGVKALDAHHQVWGASQAAWRFFNNENASFPLLSSPLLALAREAAVSSDSPYLLVAHDWSHCNFPGHKSKTDRARLSHEHDIGYELQASLLIDCNTGYPLAPLGLNLRTEHGIYQWQEADLQPKQPHLDELVERIHWQEHLGLDKPLIHVVDREADSAPHLRQLAGCLWLTRSRKDSTLLFNGEYKTVAQIARKLPMELVGPVPFGEVPLLSCQAYL</sequence>
<dbReference type="NCBIfam" id="NF047593">
    <property type="entry name" value="IS66_ISAeme5_TnpA"/>
    <property type="match status" value="1"/>
</dbReference>
<gene>
    <name evidence="1" type="ORF">G9F27_002284</name>
</gene>
<reference evidence="1" key="2">
    <citation type="submission" date="2020-02" db="EMBL/GenBank/DDBJ databases">
        <authorList>
            <consortium name="NCBI Pathogen Detection Project"/>
        </authorList>
    </citation>
    <scope>NUCLEOTIDE SEQUENCE</scope>
    <source>
        <strain evidence="1">MA.CK_00/00001968</strain>
    </source>
</reference>
<dbReference type="InterPro" id="IPR012337">
    <property type="entry name" value="RNaseH-like_sf"/>
</dbReference>
<reference evidence="1" key="1">
    <citation type="journal article" date="2018" name="Genome Biol.">
        <title>SKESA: strategic k-mer extension for scrupulous assemblies.</title>
        <authorList>
            <person name="Souvorov A."/>
            <person name="Agarwala R."/>
            <person name="Lipman D.J."/>
        </authorList>
    </citation>
    <scope>NUCLEOTIDE SEQUENCE</scope>
    <source>
        <strain evidence="1">MA.CK_00/00001968</strain>
    </source>
</reference>
<evidence type="ECO:0000313" key="1">
    <source>
        <dbReference type="EMBL" id="HAF2128133.1"/>
    </source>
</evidence>
<name>A0A743SPS0_SALER</name>
<accession>A0A743SPS0</accession>
<proteinExistence type="predicted"/>
<comment type="caution">
    <text evidence="1">The sequence shown here is derived from an EMBL/GenBank/DDBJ whole genome shotgun (WGS) entry which is preliminary data.</text>
</comment>